<dbReference type="Proteomes" id="UP001064390">
    <property type="component" value="Chromosome"/>
</dbReference>
<feature type="domain" description="SHOCT" evidence="2">
    <location>
        <begin position="27"/>
        <end position="53"/>
    </location>
</feature>
<evidence type="ECO:0000313" key="3">
    <source>
        <dbReference type="EMBL" id="UXI83112.1"/>
    </source>
</evidence>
<dbReference type="Pfam" id="PF09851">
    <property type="entry name" value="SHOCT"/>
    <property type="match status" value="1"/>
</dbReference>
<evidence type="ECO:0000256" key="1">
    <source>
        <dbReference type="SAM" id="MobiDB-lite"/>
    </source>
</evidence>
<protein>
    <submittedName>
        <fullName evidence="3">SHOCT domain-containing protein</fullName>
    </submittedName>
</protein>
<accession>A0ABY6C536</accession>
<sequence length="56" mass="6129">GEAARHAEQAPAPAPAAEDDHDALLRRLRELGELHRSGVLTDEEFALAKQAVLKRM</sequence>
<evidence type="ECO:0000313" key="4">
    <source>
        <dbReference type="Proteomes" id="UP001064390"/>
    </source>
</evidence>
<dbReference type="EMBL" id="CP104697">
    <property type="protein sequence ID" value="UXI83112.1"/>
    <property type="molecule type" value="Genomic_DNA"/>
</dbReference>
<proteinExistence type="predicted"/>
<feature type="non-terminal residue" evidence="3">
    <location>
        <position position="1"/>
    </location>
</feature>
<gene>
    <name evidence="3" type="ORF">N6Q81_13065</name>
</gene>
<organism evidence="3 4">
    <name type="scientific">Streptomyces vinaceusdrappus</name>
    <dbReference type="NCBI Taxonomy" id="67376"/>
    <lineage>
        <taxon>Bacteria</taxon>
        <taxon>Bacillati</taxon>
        <taxon>Actinomycetota</taxon>
        <taxon>Actinomycetes</taxon>
        <taxon>Kitasatosporales</taxon>
        <taxon>Streptomycetaceae</taxon>
        <taxon>Streptomyces</taxon>
        <taxon>Streptomyces rochei group</taxon>
    </lineage>
</organism>
<dbReference type="InterPro" id="IPR018649">
    <property type="entry name" value="SHOCT"/>
</dbReference>
<name>A0ABY6C536_9ACTN</name>
<reference evidence="3" key="1">
    <citation type="submission" date="2022-09" db="EMBL/GenBank/DDBJ databases">
        <title>Streptomyces vinaceusdrappus strain AC-40.</title>
        <authorList>
            <person name="Sedeek A.M."/>
            <person name="Salah I."/>
            <person name="Kamel H.L."/>
            <person name="Soltan M.A."/>
            <person name="Elsayed T.R."/>
        </authorList>
    </citation>
    <scope>NUCLEOTIDE SEQUENCE</scope>
    <source>
        <strain evidence="3">AC-40</strain>
    </source>
</reference>
<feature type="region of interest" description="Disordered" evidence="1">
    <location>
        <begin position="1"/>
        <end position="21"/>
    </location>
</feature>
<keyword evidence="4" id="KW-1185">Reference proteome</keyword>
<dbReference type="RefSeq" id="WP_261700499.1">
    <property type="nucleotide sequence ID" value="NZ_CP104697.1"/>
</dbReference>
<evidence type="ECO:0000259" key="2">
    <source>
        <dbReference type="Pfam" id="PF09851"/>
    </source>
</evidence>